<dbReference type="PANTHER" id="PTHR44051">
    <property type="entry name" value="GLUTATHIONE S-TRANSFERASE-RELATED"/>
    <property type="match status" value="1"/>
</dbReference>
<dbReference type="Proteomes" id="UP000777438">
    <property type="component" value="Unassembled WGS sequence"/>
</dbReference>
<dbReference type="PROSITE" id="PS51375">
    <property type="entry name" value="PPR"/>
    <property type="match status" value="1"/>
</dbReference>
<evidence type="ECO:0008006" key="9">
    <source>
        <dbReference type="Google" id="ProtNLM"/>
    </source>
</evidence>
<dbReference type="Gene3D" id="1.20.1050.10">
    <property type="match status" value="1"/>
</dbReference>
<reference evidence="7 8" key="1">
    <citation type="journal article" date="2021" name="Nat. Commun.">
        <title>Genetic determinants of endophytism in the Arabidopsis root mycobiome.</title>
        <authorList>
            <person name="Mesny F."/>
            <person name="Miyauchi S."/>
            <person name="Thiergart T."/>
            <person name="Pickel B."/>
            <person name="Atanasova L."/>
            <person name="Karlsson M."/>
            <person name="Huettel B."/>
            <person name="Barry K.W."/>
            <person name="Haridas S."/>
            <person name="Chen C."/>
            <person name="Bauer D."/>
            <person name="Andreopoulos W."/>
            <person name="Pangilinan J."/>
            <person name="LaButti K."/>
            <person name="Riley R."/>
            <person name="Lipzen A."/>
            <person name="Clum A."/>
            <person name="Drula E."/>
            <person name="Henrissat B."/>
            <person name="Kohler A."/>
            <person name="Grigoriev I.V."/>
            <person name="Martin F.M."/>
            <person name="Hacquard S."/>
        </authorList>
    </citation>
    <scope>NUCLEOTIDE SEQUENCE [LARGE SCALE GENOMIC DNA]</scope>
    <source>
        <strain evidence="7 8">MPI-CAGE-CH-0241</strain>
    </source>
</reference>
<dbReference type="InterPro" id="IPR036282">
    <property type="entry name" value="Glutathione-S-Trfase_C_sf"/>
</dbReference>
<evidence type="ECO:0000256" key="4">
    <source>
        <dbReference type="SAM" id="Phobius"/>
    </source>
</evidence>
<evidence type="ECO:0000313" key="8">
    <source>
        <dbReference type="Proteomes" id="UP000777438"/>
    </source>
</evidence>
<keyword evidence="4" id="KW-0472">Membrane</keyword>
<keyword evidence="4" id="KW-0812">Transmembrane</keyword>
<comment type="similarity">
    <text evidence="1">Belongs to the GST superfamily.</text>
</comment>
<dbReference type="AlphaFoldDB" id="A0A9P9AS05"/>
<name>A0A9P9AS05_9HYPO</name>
<dbReference type="SFLD" id="SFLDG00358">
    <property type="entry name" value="Main_(cytGST)"/>
    <property type="match status" value="1"/>
</dbReference>
<dbReference type="InterPro" id="IPR011990">
    <property type="entry name" value="TPR-like_helical_dom_sf"/>
</dbReference>
<accession>A0A9P9AS05</accession>
<dbReference type="InterPro" id="IPR002885">
    <property type="entry name" value="PPR_rpt"/>
</dbReference>
<evidence type="ECO:0000256" key="2">
    <source>
        <dbReference type="PROSITE-ProRule" id="PRU00708"/>
    </source>
</evidence>
<dbReference type="Gene3D" id="1.25.40.10">
    <property type="entry name" value="Tetratricopeptide repeat domain"/>
    <property type="match status" value="3"/>
</dbReference>
<dbReference type="SUPFAM" id="SSF47616">
    <property type="entry name" value="GST C-terminal domain-like"/>
    <property type="match status" value="1"/>
</dbReference>
<proteinExistence type="inferred from homology"/>
<evidence type="ECO:0000256" key="1">
    <source>
        <dbReference type="ARBA" id="ARBA00007409"/>
    </source>
</evidence>
<organism evidence="7 8">
    <name type="scientific">Thelonectria olida</name>
    <dbReference type="NCBI Taxonomy" id="1576542"/>
    <lineage>
        <taxon>Eukaryota</taxon>
        <taxon>Fungi</taxon>
        <taxon>Dikarya</taxon>
        <taxon>Ascomycota</taxon>
        <taxon>Pezizomycotina</taxon>
        <taxon>Sordariomycetes</taxon>
        <taxon>Hypocreomycetidae</taxon>
        <taxon>Hypocreales</taxon>
        <taxon>Nectriaceae</taxon>
        <taxon>Thelonectria</taxon>
    </lineage>
</organism>
<dbReference type="CDD" id="cd03189">
    <property type="entry name" value="GST_C_GTT1_like"/>
    <property type="match status" value="1"/>
</dbReference>
<dbReference type="Gene3D" id="3.40.30.10">
    <property type="entry name" value="Glutaredoxin"/>
    <property type="match status" value="1"/>
</dbReference>
<dbReference type="SUPFAM" id="SSF52833">
    <property type="entry name" value="Thioredoxin-like"/>
    <property type="match status" value="1"/>
</dbReference>
<sequence>MSATDLPNIKLHWLDRSRSQRILWLLEELKLPYELEIYHRDKSTNFAPPELEKVHPLGKSPVITVQASDATTPLVLAESGFITQYLVEHSPEGKKLMPTKWKEGMEGKFGGETEEWMRYQYYLHYVEGSFMPVLVLSLFIGALRSPMVPFFIRPITGMVANRIFASYIFPNSRRNLSLLETHLSESSGGYLCGNTLSAADILMSFPLIAAKDKFDDFGEWKDGGWRKEFPKVAEYVTRLEAEEGYKKSLRSVVPVPRLGAVARFATSADGLDSPHPAASSRSHEHDAQRPKRSSRARDSRAGAKDSAMALFADVVSPAVSNSPGSELAAQPVVSELELIAKINHLVQRETHLYKEYEAFRKEIWPHIEKMLETQTQIPKTIYEAASDILGKVRSQLCWVHGPDGPHAVCLEIAQMYESLGRQNLNTRHDIVINLCNSLIDTRHPTSRRKVLMKDLIGLWQHISQLRRRGEMDKELRFALPTPQNVVDDLDKIPGLEEENPSPATVKRALTSIFVLFPPTHAEAILPGLLATVAFLSDKRFSNQTFQTEAAPLLHLVQIVVTRLKGGLTPEAVDAVFMKRNSGVWAKQQNLRGYVNQQLPEITKLLLYQSDFWQGGLNTTMDPDMAKGISLSTFHTQLRLAYRTRNTGAILSIWQNLMAAMKNNPRLAQDMRDDPHLLDFWVFVWCGVRRNNKLQETIDLMHELGIEPTLKTYTAMMHGWKMAKDMSKIDALWSQLVESGMKLDVVIWTERISSLIDGRQPEEGVRALVQMVTLWKKAVESGHQEHAVEPTIAVVNAVLKGMLRHGDSKKANEILAWAGREGFAPDVRTYNILLRETLRDDKAEDARTLLQSMKQQGVEPDSATFTILLEGVLGRMGPDVTVAEQLAAIESVFAEFESSGIKPGLETYGKMLYAVASLSNGSEEAIAAVQEHMRRGGFKITVQMVTILIERALSREPPDINKVRELLREHKLTDIDQGDQTLWERVVSAFAVARQRDEAMALFDKLTNAKRPVTSLPCLTDLLKMLLEAGDTQTAQRVVTLVLDNRLKRKEQFNERYWRHHFWHLAGESGLLRGANVPHELWDGNL</sequence>
<evidence type="ECO:0000259" key="6">
    <source>
        <dbReference type="PROSITE" id="PS50405"/>
    </source>
</evidence>
<keyword evidence="8" id="KW-1185">Reference proteome</keyword>
<dbReference type="InterPro" id="IPR040079">
    <property type="entry name" value="Glutathione_S-Trfase"/>
</dbReference>
<gene>
    <name evidence="7" type="ORF">B0T10DRAFT_510220</name>
</gene>
<dbReference type="PROSITE" id="PS50405">
    <property type="entry name" value="GST_CTER"/>
    <property type="match status" value="1"/>
</dbReference>
<dbReference type="Pfam" id="PF02798">
    <property type="entry name" value="GST_N"/>
    <property type="match status" value="1"/>
</dbReference>
<dbReference type="InterPro" id="IPR010987">
    <property type="entry name" value="Glutathione-S-Trfase_C-like"/>
</dbReference>
<dbReference type="Pfam" id="PF13041">
    <property type="entry name" value="PPR_2"/>
    <property type="match status" value="1"/>
</dbReference>
<dbReference type="SFLD" id="SFLDS00019">
    <property type="entry name" value="Glutathione_Transferase_(cytos"/>
    <property type="match status" value="1"/>
</dbReference>
<evidence type="ECO:0000256" key="3">
    <source>
        <dbReference type="SAM" id="MobiDB-lite"/>
    </source>
</evidence>
<dbReference type="InterPro" id="IPR004045">
    <property type="entry name" value="Glutathione_S-Trfase_N"/>
</dbReference>
<feature type="domain" description="GST N-terminal" evidence="5">
    <location>
        <begin position="6"/>
        <end position="94"/>
    </location>
</feature>
<evidence type="ECO:0000313" key="7">
    <source>
        <dbReference type="EMBL" id="KAH6893519.1"/>
    </source>
</evidence>
<feature type="compositionally biased region" description="Basic and acidic residues" evidence="3">
    <location>
        <begin position="281"/>
        <end position="301"/>
    </location>
</feature>
<dbReference type="EMBL" id="JAGPYM010000006">
    <property type="protein sequence ID" value="KAH6893519.1"/>
    <property type="molecule type" value="Genomic_DNA"/>
</dbReference>
<dbReference type="NCBIfam" id="TIGR00756">
    <property type="entry name" value="PPR"/>
    <property type="match status" value="1"/>
</dbReference>
<dbReference type="Pfam" id="PF14497">
    <property type="entry name" value="GST_C_3"/>
    <property type="match status" value="1"/>
</dbReference>
<dbReference type="PANTHER" id="PTHR44051:SF9">
    <property type="entry name" value="GLUTATHIONE S-TRANSFERASE 1"/>
    <property type="match status" value="1"/>
</dbReference>
<dbReference type="CDD" id="cd03046">
    <property type="entry name" value="GST_N_GTT1_like"/>
    <property type="match status" value="1"/>
</dbReference>
<evidence type="ECO:0000259" key="5">
    <source>
        <dbReference type="PROSITE" id="PS50404"/>
    </source>
</evidence>
<dbReference type="InterPro" id="IPR004046">
    <property type="entry name" value="GST_C"/>
</dbReference>
<dbReference type="PROSITE" id="PS50404">
    <property type="entry name" value="GST_NTER"/>
    <property type="match status" value="1"/>
</dbReference>
<feature type="transmembrane region" description="Helical" evidence="4">
    <location>
        <begin position="122"/>
        <end position="143"/>
    </location>
</feature>
<keyword evidence="4" id="KW-1133">Transmembrane helix</keyword>
<feature type="region of interest" description="Disordered" evidence="3">
    <location>
        <begin position="268"/>
        <end position="301"/>
    </location>
</feature>
<comment type="caution">
    <text evidence="7">The sequence shown here is derived from an EMBL/GenBank/DDBJ whole genome shotgun (WGS) entry which is preliminary data.</text>
</comment>
<feature type="domain" description="GST C-terminal" evidence="6">
    <location>
        <begin position="112"/>
        <end position="268"/>
    </location>
</feature>
<dbReference type="InterPro" id="IPR036249">
    <property type="entry name" value="Thioredoxin-like_sf"/>
</dbReference>
<protein>
    <recommendedName>
        <fullName evidence="9">Glutathione S-transferase</fullName>
    </recommendedName>
</protein>
<feature type="repeat" description="PPR" evidence="2">
    <location>
        <begin position="825"/>
        <end position="859"/>
    </location>
</feature>
<dbReference type="OrthoDB" id="185373at2759"/>